<gene>
    <name evidence="14" type="ORF">SAMN04488238_103273</name>
</gene>
<keyword evidence="14" id="KW-0282">Flagellum</keyword>
<evidence type="ECO:0000256" key="10">
    <source>
        <dbReference type="ARBA" id="ARBA00025598"/>
    </source>
</evidence>
<keyword evidence="14" id="KW-0966">Cell projection</keyword>
<sequence length="394" mass="41937">MADGVGEMGMLLSPAGNNGGMLTAGRSQELALPSHGHTMHRSSAQQDYGPAARGAQLSAGTLTGRQKAAIIVRLLISEGAQLPLTDLPEDLQSALTQQMGQMRLVDRNTLSSVVDEFLETLDQVGLSFPDGIDGALSMLDGHISASAANRLRRMSWNSASFDPWEQIANTDLADLTPLVEAESTEIGSVIVSKLQVAKAAALLGSLPGDKARRLACAMSSTAETSPDVVRRIGISLLQQLGMRPVSAFDKPATARMGAILNASAAELRDSLLKTLEETDAAFAQGVRRAIFTFADIPSRLLAREVPRVIRDVEQGVAIRAFKYAFANPSTPLETSAEFLLANMPQRMAGTIREEIETLAMVRAKDGEAAMSEIVDTIRGLADAGQIALISQEEE</sequence>
<dbReference type="GO" id="GO:0009425">
    <property type="term" value="C:bacterial-type flagellum basal body"/>
    <property type="evidence" value="ECO:0007669"/>
    <property type="project" value="UniProtKB-SubCell"/>
</dbReference>
<evidence type="ECO:0000313" key="15">
    <source>
        <dbReference type="Proteomes" id="UP000198539"/>
    </source>
</evidence>
<dbReference type="GO" id="GO:0003774">
    <property type="term" value="F:cytoskeletal motor activity"/>
    <property type="evidence" value="ECO:0007669"/>
    <property type="project" value="InterPro"/>
</dbReference>
<keyword evidence="5" id="KW-1003">Cell membrane</keyword>
<dbReference type="SUPFAM" id="SSF48029">
    <property type="entry name" value="FliG"/>
    <property type="match status" value="2"/>
</dbReference>
<feature type="domain" description="Flagellar motor switch protein FliG C-terminal" evidence="11">
    <location>
        <begin position="274"/>
        <end position="388"/>
    </location>
</feature>
<evidence type="ECO:0000256" key="5">
    <source>
        <dbReference type="ARBA" id="ARBA00022475"/>
    </source>
</evidence>
<keyword evidence="8" id="KW-0472">Membrane</keyword>
<dbReference type="PANTHER" id="PTHR30534">
    <property type="entry name" value="FLAGELLAR MOTOR SWITCH PROTEIN FLIG"/>
    <property type="match status" value="1"/>
</dbReference>
<keyword evidence="9" id="KW-0975">Bacterial flagellum</keyword>
<evidence type="ECO:0000313" key="14">
    <source>
        <dbReference type="EMBL" id="SDW75782.1"/>
    </source>
</evidence>
<dbReference type="EMBL" id="FNOM01000003">
    <property type="protein sequence ID" value="SDW75782.1"/>
    <property type="molecule type" value="Genomic_DNA"/>
</dbReference>
<keyword evidence="6" id="KW-0145">Chemotaxis</keyword>
<dbReference type="Pfam" id="PF14841">
    <property type="entry name" value="FliG_M"/>
    <property type="match status" value="1"/>
</dbReference>
<evidence type="ECO:0000256" key="7">
    <source>
        <dbReference type="ARBA" id="ARBA00022779"/>
    </source>
</evidence>
<evidence type="ECO:0000259" key="12">
    <source>
        <dbReference type="Pfam" id="PF14841"/>
    </source>
</evidence>
<dbReference type="GO" id="GO:0071973">
    <property type="term" value="P:bacterial-type flagellum-dependent cell motility"/>
    <property type="evidence" value="ECO:0007669"/>
    <property type="project" value="InterPro"/>
</dbReference>
<evidence type="ECO:0000256" key="9">
    <source>
        <dbReference type="ARBA" id="ARBA00023143"/>
    </source>
</evidence>
<dbReference type="Pfam" id="PF14842">
    <property type="entry name" value="FliG_N"/>
    <property type="match status" value="1"/>
</dbReference>
<dbReference type="Pfam" id="PF01706">
    <property type="entry name" value="FliG_C"/>
    <property type="match status" value="1"/>
</dbReference>
<dbReference type="InterPro" id="IPR032779">
    <property type="entry name" value="FliG_M"/>
</dbReference>
<dbReference type="InterPro" id="IPR000090">
    <property type="entry name" value="Flg_Motor_Flig"/>
</dbReference>
<protein>
    <recommendedName>
        <fullName evidence="4">Flagellar motor switch protein FliG</fullName>
    </recommendedName>
</protein>
<dbReference type="InterPro" id="IPR028263">
    <property type="entry name" value="FliG_N"/>
</dbReference>
<reference evidence="14 15" key="1">
    <citation type="submission" date="2016-10" db="EMBL/GenBank/DDBJ databases">
        <authorList>
            <person name="de Groot N.N."/>
        </authorList>
    </citation>
    <scope>NUCLEOTIDE SEQUENCE [LARGE SCALE GENOMIC DNA]</scope>
    <source>
        <strain evidence="14 15">CGMCC 1.8894</strain>
    </source>
</reference>
<comment type="function">
    <text evidence="10">FliG is one of three proteins (FliG, FliN, FliM) that forms the rotor-mounted switch complex (C ring), located at the base of the basal body. This complex interacts with the CheY and CheZ chemotaxis proteins, in addition to contacting components of the motor that determine the direction of flagellar rotation.</text>
</comment>
<evidence type="ECO:0000256" key="6">
    <source>
        <dbReference type="ARBA" id="ARBA00022500"/>
    </source>
</evidence>
<evidence type="ECO:0000256" key="3">
    <source>
        <dbReference type="ARBA" id="ARBA00010299"/>
    </source>
</evidence>
<dbReference type="InterPro" id="IPR023087">
    <property type="entry name" value="Flg_Motor_Flig_C"/>
</dbReference>
<proteinExistence type="inferred from homology"/>
<organism evidence="14 15">
    <name type="scientific">Roseicitreum antarcticum</name>
    <dbReference type="NCBI Taxonomy" id="564137"/>
    <lineage>
        <taxon>Bacteria</taxon>
        <taxon>Pseudomonadati</taxon>
        <taxon>Pseudomonadota</taxon>
        <taxon>Alphaproteobacteria</taxon>
        <taxon>Rhodobacterales</taxon>
        <taxon>Paracoccaceae</taxon>
        <taxon>Roseicitreum</taxon>
    </lineage>
</organism>
<keyword evidence="7" id="KW-0283">Flagellar rotation</keyword>
<keyword evidence="15" id="KW-1185">Reference proteome</keyword>
<dbReference type="GO" id="GO:0006935">
    <property type="term" value="P:chemotaxis"/>
    <property type="evidence" value="ECO:0007669"/>
    <property type="project" value="UniProtKB-KW"/>
</dbReference>
<evidence type="ECO:0000256" key="8">
    <source>
        <dbReference type="ARBA" id="ARBA00023136"/>
    </source>
</evidence>
<dbReference type="AlphaFoldDB" id="A0A1H2W537"/>
<dbReference type="Proteomes" id="UP000198539">
    <property type="component" value="Unassembled WGS sequence"/>
</dbReference>
<evidence type="ECO:0000259" key="11">
    <source>
        <dbReference type="Pfam" id="PF01706"/>
    </source>
</evidence>
<comment type="similarity">
    <text evidence="3">Belongs to the FliG family.</text>
</comment>
<evidence type="ECO:0000256" key="1">
    <source>
        <dbReference type="ARBA" id="ARBA00004117"/>
    </source>
</evidence>
<dbReference type="PANTHER" id="PTHR30534:SF0">
    <property type="entry name" value="FLAGELLAR MOTOR SWITCH PROTEIN FLIG"/>
    <property type="match status" value="1"/>
</dbReference>
<dbReference type="InterPro" id="IPR011002">
    <property type="entry name" value="FliG_a-hlx"/>
</dbReference>
<evidence type="ECO:0000256" key="4">
    <source>
        <dbReference type="ARBA" id="ARBA00021870"/>
    </source>
</evidence>
<dbReference type="STRING" id="564137.SAMN04488238_103273"/>
<evidence type="ECO:0000256" key="2">
    <source>
        <dbReference type="ARBA" id="ARBA00004413"/>
    </source>
</evidence>
<comment type="subcellular location">
    <subcellularLocation>
        <location evidence="1">Bacterial flagellum basal body</location>
    </subcellularLocation>
    <subcellularLocation>
        <location evidence="2">Cell membrane</location>
        <topology evidence="2">Peripheral membrane protein</topology>
        <orientation evidence="2">Cytoplasmic side</orientation>
    </subcellularLocation>
</comment>
<feature type="domain" description="Flagellar motor switch protein FliG N-terminal" evidence="13">
    <location>
        <begin position="62"/>
        <end position="164"/>
    </location>
</feature>
<feature type="domain" description="Flagellar motor switch protein FliG middle" evidence="12">
    <location>
        <begin position="175"/>
        <end position="241"/>
    </location>
</feature>
<name>A0A1H2W537_9RHOB</name>
<evidence type="ECO:0000259" key="13">
    <source>
        <dbReference type="Pfam" id="PF14842"/>
    </source>
</evidence>
<dbReference type="GO" id="GO:0005886">
    <property type="term" value="C:plasma membrane"/>
    <property type="evidence" value="ECO:0007669"/>
    <property type="project" value="UniProtKB-SubCell"/>
</dbReference>
<accession>A0A1H2W537</accession>
<dbReference type="Gene3D" id="1.10.220.30">
    <property type="match status" value="3"/>
</dbReference>
<dbReference type="PRINTS" id="PR00954">
    <property type="entry name" value="FLGMOTORFLIG"/>
</dbReference>
<keyword evidence="14" id="KW-0969">Cilium</keyword>